<dbReference type="RefSeq" id="WP_377066149.1">
    <property type="nucleotide sequence ID" value="NZ_JBHSJJ010000010.1"/>
</dbReference>
<proteinExistence type="predicted"/>
<keyword evidence="1" id="KW-0732">Signal</keyword>
<feature type="signal peptide" evidence="1">
    <location>
        <begin position="1"/>
        <end position="18"/>
    </location>
</feature>
<dbReference type="EMBL" id="JBHSJJ010000010">
    <property type="protein sequence ID" value="MFC4873367.1"/>
    <property type="molecule type" value="Genomic_DNA"/>
</dbReference>
<sequence length="173" mass="20582">MKRLFLLFLLALYMTACSDGDKDRFVFEEDRILDVETGDEYYLNKMDTLTVVDIEGETSEILVTAAPFADDQEFREMMDRYHASITERKERLLEEQKNLIKDQRIERYASYEDKELLEYFNRLHKEDAPYEQQMDVMAELVRREVVLEIDAATMLEVDTTLLDFDIDYTPTEE</sequence>
<protein>
    <submittedName>
        <fullName evidence="2">Uncharacterized protein</fullName>
    </submittedName>
</protein>
<evidence type="ECO:0000256" key="1">
    <source>
        <dbReference type="SAM" id="SignalP"/>
    </source>
</evidence>
<dbReference type="Proteomes" id="UP001595818">
    <property type="component" value="Unassembled WGS sequence"/>
</dbReference>
<feature type="chain" id="PRO_5045653112" evidence="1">
    <location>
        <begin position="19"/>
        <end position="173"/>
    </location>
</feature>
<evidence type="ECO:0000313" key="3">
    <source>
        <dbReference type="Proteomes" id="UP001595818"/>
    </source>
</evidence>
<keyword evidence="3" id="KW-1185">Reference proteome</keyword>
<accession>A0ABV9T3R6</accession>
<reference evidence="3" key="1">
    <citation type="journal article" date="2019" name="Int. J. Syst. Evol. Microbiol.">
        <title>The Global Catalogue of Microorganisms (GCM) 10K type strain sequencing project: providing services to taxonomists for standard genome sequencing and annotation.</title>
        <authorList>
            <consortium name="The Broad Institute Genomics Platform"/>
            <consortium name="The Broad Institute Genome Sequencing Center for Infectious Disease"/>
            <person name="Wu L."/>
            <person name="Ma J."/>
        </authorList>
    </citation>
    <scope>NUCLEOTIDE SEQUENCE [LARGE SCALE GENOMIC DNA]</scope>
    <source>
        <strain evidence="3">CGMCC 4.7466</strain>
    </source>
</reference>
<evidence type="ECO:0000313" key="2">
    <source>
        <dbReference type="EMBL" id="MFC4873367.1"/>
    </source>
</evidence>
<comment type="caution">
    <text evidence="2">The sequence shown here is derived from an EMBL/GenBank/DDBJ whole genome shotgun (WGS) entry which is preliminary data.</text>
</comment>
<organism evidence="2 3">
    <name type="scientific">Negadavirga shengliensis</name>
    <dbReference type="NCBI Taxonomy" id="1389218"/>
    <lineage>
        <taxon>Bacteria</taxon>
        <taxon>Pseudomonadati</taxon>
        <taxon>Bacteroidota</taxon>
        <taxon>Cytophagia</taxon>
        <taxon>Cytophagales</taxon>
        <taxon>Cyclobacteriaceae</taxon>
        <taxon>Negadavirga</taxon>
    </lineage>
</organism>
<name>A0ABV9T3R6_9BACT</name>
<gene>
    <name evidence="2" type="ORF">ACFPFU_16820</name>
</gene>